<feature type="transmembrane region" description="Helical" evidence="1">
    <location>
        <begin position="6"/>
        <end position="23"/>
    </location>
</feature>
<comment type="caution">
    <text evidence="2">The sequence shown here is derived from an EMBL/GenBank/DDBJ whole genome shotgun (WGS) entry which is preliminary data.</text>
</comment>
<organism evidence="2 3">
    <name type="scientific">Exiguobacterium alkaliphilum</name>
    <dbReference type="NCBI Taxonomy" id="1428684"/>
    <lineage>
        <taxon>Bacteria</taxon>
        <taxon>Bacillati</taxon>
        <taxon>Bacillota</taxon>
        <taxon>Bacilli</taxon>
        <taxon>Bacillales</taxon>
        <taxon>Bacillales Family XII. Incertae Sedis</taxon>
        <taxon>Exiguobacterium</taxon>
    </lineage>
</organism>
<evidence type="ECO:0000256" key="1">
    <source>
        <dbReference type="SAM" id="Phobius"/>
    </source>
</evidence>
<gene>
    <name evidence="2" type="ORF">NQG31_08735</name>
</gene>
<protein>
    <recommendedName>
        <fullName evidence="4">Tumour necrosis factor receptor superfamily member 19</fullName>
    </recommendedName>
</protein>
<dbReference type="EMBL" id="JANIEK010000030">
    <property type="protein sequence ID" value="MCT4795631.1"/>
    <property type="molecule type" value="Genomic_DNA"/>
</dbReference>
<name>A0ABT2L174_9BACL</name>
<accession>A0ABT2L174</accession>
<keyword evidence="1" id="KW-0812">Transmembrane</keyword>
<evidence type="ECO:0008006" key="4">
    <source>
        <dbReference type="Google" id="ProtNLM"/>
    </source>
</evidence>
<reference evidence="2 3" key="1">
    <citation type="submission" date="2022-07" db="EMBL/GenBank/DDBJ databases">
        <title>Genomic and pangenome structural analysis of the polyextremophile Exiguobacterium.</title>
        <authorList>
            <person name="Shen L."/>
        </authorList>
    </citation>
    <scope>NUCLEOTIDE SEQUENCE [LARGE SCALE GENOMIC DNA]</scope>
    <source>
        <strain evidence="2 3">12_1</strain>
    </source>
</reference>
<keyword evidence="1" id="KW-1133">Transmembrane helix</keyword>
<proteinExistence type="predicted"/>
<evidence type="ECO:0000313" key="2">
    <source>
        <dbReference type="EMBL" id="MCT4795631.1"/>
    </source>
</evidence>
<keyword evidence="3" id="KW-1185">Reference proteome</keyword>
<dbReference type="RefSeq" id="WP_167331249.1">
    <property type="nucleotide sequence ID" value="NZ_JANIEK010000030.1"/>
</dbReference>
<dbReference type="Proteomes" id="UP001206821">
    <property type="component" value="Unassembled WGS sequence"/>
</dbReference>
<keyword evidence="1" id="KW-0472">Membrane</keyword>
<sequence>MLSFWLMASVVIVGVITFILVMNRHGDKLEGDEESPPILWADDKWYKDDGPPDG</sequence>
<evidence type="ECO:0000313" key="3">
    <source>
        <dbReference type="Proteomes" id="UP001206821"/>
    </source>
</evidence>